<dbReference type="GO" id="GO:0005783">
    <property type="term" value="C:endoplasmic reticulum"/>
    <property type="evidence" value="ECO:0007669"/>
    <property type="project" value="TreeGrafter"/>
</dbReference>
<keyword evidence="7" id="KW-0732">Signal</keyword>
<dbReference type="Gramene" id="Kaladp0750s0002.1.v1.1">
    <property type="protein sequence ID" value="Kaladp0750s0002.1.v1.1.CDS.1"/>
    <property type="gene ID" value="Kaladp0750s0002.v1.1"/>
</dbReference>
<accession>A0A7N0VHM4</accession>
<protein>
    <recommendedName>
        <fullName evidence="8">EXPERA domain-containing protein</fullName>
    </recommendedName>
</protein>
<evidence type="ECO:0000259" key="8">
    <source>
        <dbReference type="PROSITE" id="PS51751"/>
    </source>
</evidence>
<feature type="signal peptide" evidence="7">
    <location>
        <begin position="1"/>
        <end position="28"/>
    </location>
</feature>
<dbReference type="InterPro" id="IPR051987">
    <property type="entry name" value="Sigma-2_receptor-like"/>
</dbReference>
<name>A0A7N0VHM4_KALFE</name>
<dbReference type="Proteomes" id="UP000594263">
    <property type="component" value="Unplaced"/>
</dbReference>
<keyword evidence="3 5" id="KW-1133">Transmembrane helix</keyword>
<dbReference type="InterPro" id="IPR033118">
    <property type="entry name" value="EXPERA"/>
</dbReference>
<comment type="subcellular location">
    <subcellularLocation>
        <location evidence="1">Membrane</location>
        <topology evidence="1">Multi-pass membrane protein</topology>
    </subcellularLocation>
</comment>
<evidence type="ECO:0000256" key="2">
    <source>
        <dbReference type="ARBA" id="ARBA00022692"/>
    </source>
</evidence>
<keyword evidence="2 5" id="KW-0812">Transmembrane</keyword>
<dbReference type="PANTHER" id="PTHR31204:SF1">
    <property type="entry name" value="SIGMA INTRACELLULAR RECEPTOR 2"/>
    <property type="match status" value="1"/>
</dbReference>
<reference evidence="9" key="1">
    <citation type="submission" date="2021-01" db="UniProtKB">
        <authorList>
            <consortium name="EnsemblPlants"/>
        </authorList>
    </citation>
    <scope>IDENTIFICATION</scope>
</reference>
<dbReference type="Pfam" id="PF05241">
    <property type="entry name" value="EBP"/>
    <property type="match status" value="1"/>
</dbReference>
<feature type="transmembrane region" description="Helical" evidence="6">
    <location>
        <begin position="63"/>
        <end position="84"/>
    </location>
</feature>
<evidence type="ECO:0000256" key="5">
    <source>
        <dbReference type="PROSITE-ProRule" id="PRU01087"/>
    </source>
</evidence>
<evidence type="ECO:0000313" key="10">
    <source>
        <dbReference type="Proteomes" id="UP000594263"/>
    </source>
</evidence>
<keyword evidence="4 5" id="KW-0472">Membrane</keyword>
<feature type="domain" description="EXPERA" evidence="8">
    <location>
        <begin position="8"/>
        <end position="110"/>
    </location>
</feature>
<evidence type="ECO:0000313" key="9">
    <source>
        <dbReference type="EnsemblPlants" id="Kaladp0750s0002.1.v1.1.CDS.1"/>
    </source>
</evidence>
<sequence length="110" mass="12347">MGFLRVAVEAILFLGFLVIAVFAPTLDAQTCLPSNVFPDALVDLKKWYSAEYGDYLTAEKPSFFVGLIWVELVFQWPLAVVNLYGIVARKSWFSTTCLMYGVSTLTSMVY</sequence>
<dbReference type="PANTHER" id="PTHR31204">
    <property type="entry name" value="SIGMA INTRACELLULAR RECEPTOR 2"/>
    <property type="match status" value="1"/>
</dbReference>
<dbReference type="EnsemblPlants" id="Kaladp0750s0002.1.v1.1">
    <property type="protein sequence ID" value="Kaladp0750s0002.1.v1.1.CDS.1"/>
    <property type="gene ID" value="Kaladp0750s0002.v1.1"/>
</dbReference>
<evidence type="ECO:0000256" key="1">
    <source>
        <dbReference type="ARBA" id="ARBA00004141"/>
    </source>
</evidence>
<organism evidence="9 10">
    <name type="scientific">Kalanchoe fedtschenkoi</name>
    <name type="common">Lavender scallops</name>
    <name type="synonym">South American air plant</name>
    <dbReference type="NCBI Taxonomy" id="63787"/>
    <lineage>
        <taxon>Eukaryota</taxon>
        <taxon>Viridiplantae</taxon>
        <taxon>Streptophyta</taxon>
        <taxon>Embryophyta</taxon>
        <taxon>Tracheophyta</taxon>
        <taxon>Spermatophyta</taxon>
        <taxon>Magnoliopsida</taxon>
        <taxon>eudicotyledons</taxon>
        <taxon>Gunneridae</taxon>
        <taxon>Pentapetalae</taxon>
        <taxon>Saxifragales</taxon>
        <taxon>Crassulaceae</taxon>
        <taxon>Kalanchoe</taxon>
    </lineage>
</organism>
<keyword evidence="10" id="KW-1185">Reference proteome</keyword>
<dbReference type="PROSITE" id="PS51751">
    <property type="entry name" value="EXPERA"/>
    <property type="match status" value="1"/>
</dbReference>
<evidence type="ECO:0000256" key="3">
    <source>
        <dbReference type="ARBA" id="ARBA00022989"/>
    </source>
</evidence>
<dbReference type="AlphaFoldDB" id="A0A7N0VHM4"/>
<proteinExistence type="predicted"/>
<dbReference type="OMA" id="HRWFAAE"/>
<evidence type="ECO:0000256" key="4">
    <source>
        <dbReference type="ARBA" id="ARBA00023136"/>
    </source>
</evidence>
<feature type="chain" id="PRO_5029907340" description="EXPERA domain-containing protein" evidence="7">
    <location>
        <begin position="29"/>
        <end position="110"/>
    </location>
</feature>
<dbReference type="GO" id="GO:0016020">
    <property type="term" value="C:membrane"/>
    <property type="evidence" value="ECO:0007669"/>
    <property type="project" value="UniProtKB-SubCell"/>
</dbReference>
<evidence type="ECO:0000256" key="6">
    <source>
        <dbReference type="SAM" id="Phobius"/>
    </source>
</evidence>
<evidence type="ECO:0000256" key="7">
    <source>
        <dbReference type="SAM" id="SignalP"/>
    </source>
</evidence>